<dbReference type="RefSeq" id="WP_166524992.1">
    <property type="nucleotide sequence ID" value="NZ_JACGDA010000018.1"/>
</dbReference>
<evidence type="ECO:0000313" key="7">
    <source>
        <dbReference type="Proteomes" id="UP000577346"/>
    </source>
</evidence>
<keyword evidence="2" id="KW-0175">Coiled coil</keyword>
<evidence type="ECO:0000259" key="3">
    <source>
        <dbReference type="Pfam" id="PF02018"/>
    </source>
</evidence>
<evidence type="ECO:0000313" key="6">
    <source>
        <dbReference type="EMBL" id="MBA6148015.1"/>
    </source>
</evidence>
<dbReference type="InterPro" id="IPR015406">
    <property type="entry name" value="GpJ_CSF"/>
</dbReference>
<evidence type="ECO:0000256" key="1">
    <source>
        <dbReference type="ARBA" id="ARBA00022801"/>
    </source>
</evidence>
<comment type="caution">
    <text evidence="6">The sequence shown here is derived from an EMBL/GenBank/DDBJ whole genome shotgun (WGS) entry which is preliminary data.</text>
</comment>
<dbReference type="Pfam" id="PF02018">
    <property type="entry name" value="CBM_4_9"/>
    <property type="match status" value="2"/>
</dbReference>
<dbReference type="Gene3D" id="2.60.120.260">
    <property type="entry name" value="Galactose-binding domain-like"/>
    <property type="match status" value="2"/>
</dbReference>
<dbReference type="InterPro" id="IPR057587">
    <property type="entry name" value="GpJ_Ig_second"/>
</dbReference>
<dbReference type="PANTHER" id="PTHR36251:SF2">
    <property type="entry name" value="GIFSY-2 PROPHAGE HOST SPECIFICITY PROTEIN J, PHAGE LAMBDA"/>
    <property type="match status" value="1"/>
</dbReference>
<organism evidence="6 7">
    <name type="scientific">Pseudomonas juntendi</name>
    <dbReference type="NCBI Taxonomy" id="2666183"/>
    <lineage>
        <taxon>Bacteria</taxon>
        <taxon>Pseudomonadati</taxon>
        <taxon>Pseudomonadota</taxon>
        <taxon>Gammaproteobacteria</taxon>
        <taxon>Pseudomonadales</taxon>
        <taxon>Pseudomonadaceae</taxon>
        <taxon>Pseudomonas</taxon>
    </lineage>
</organism>
<accession>A0A7W2QZM3</accession>
<gene>
    <name evidence="6" type="ORF">H4C15_10910</name>
</gene>
<feature type="domain" description="Tip attachment protein J second Ig-like" evidence="5">
    <location>
        <begin position="547"/>
        <end position="643"/>
    </location>
</feature>
<evidence type="ECO:0000259" key="5">
    <source>
        <dbReference type="Pfam" id="PF24489"/>
    </source>
</evidence>
<feature type="coiled-coil region" evidence="2">
    <location>
        <begin position="679"/>
        <end position="749"/>
    </location>
</feature>
<dbReference type="InterPro" id="IPR013783">
    <property type="entry name" value="Ig-like_fold"/>
</dbReference>
<dbReference type="PANTHER" id="PTHR36251">
    <property type="entry name" value="FELS-1 PROPHAGE HOST SPECIFICITY PROTEIN-RELATED"/>
    <property type="match status" value="1"/>
</dbReference>
<keyword evidence="1" id="KW-0378">Hydrolase</keyword>
<reference evidence="6 7" key="1">
    <citation type="submission" date="2020-07" db="EMBL/GenBank/DDBJ databases">
        <title>Diversity of carbapenemase encoding genes among Pseudomonas putida group clinical isolates in a tertiary Brazilian hospital.</title>
        <authorList>
            <person name="Alberto-Lei F."/>
            <person name="Nodari C.S."/>
            <person name="Streling A.P."/>
            <person name="Paulino J.T."/>
            <person name="Bessa-Neto F.O."/>
            <person name="Cayo R."/>
            <person name="Gales A.C."/>
        </authorList>
    </citation>
    <scope>NUCLEOTIDE SEQUENCE [LARGE SCALE GENOMIC DNA]</scope>
    <source>
        <strain evidence="6 7">11213</strain>
    </source>
</reference>
<sequence>MKLVTAPIKALYDPVGAFKDVFGGVQGIFAGLTGAAKTSGASSSEPSSQTVRSSKAPVRFILGRASTGGVLAWVQEEPGDQTGGEWLHIVYVLSEGAIAGVDEIYVDERPLSDLGENATSEVIINPAQVNAFLLSKCPDWRQEQIGRGLSFVRLSFKYDAEKFPSGIPDVRFVVSGRSDVYDPRNGAVGYSANTALLILWYLRNRCAIPDDEIIFDSFASSANVCDEPVFGPDGKISPRYFAGAVIGADEKRNTVLDNLLSACAGTLIRVGGRWSLQVGAYYGPADFTVNEDMVIGTVEGTTEVSNSDAINTMRGTFVDPAQAWAETDYPEVAIQDWITKDGGELAESQSFAYVTDAYLAQRLANISLRRRRSGGSLSVPLNFNGYNCRPGRAVKVDLPSLNILGEFMVTEWTMGAADACKVTLKPYEQAIFDDAVGQPYDPLGFINLPVGGLAAVTGLAWAPSGVAEVIQGVLSWTPPLQTVLSYTVTIRKGTEVVQSLKVGGEAASCNINGLTSGVYTMSVIAFGPGTRSGEATINVNVGGPPVPESCAFYASVDTITLVPANRQSSLNGGTYEYFYTTNPLAPIADAVYLGQGLTFTHTGLAFAKEYFYYVRSANAYGKSDFLFVPAATSSDPTQMLEVIAGRITESELGKELTERIDLVDMNGPGSVNERVGEVRNELNEQIAEVNSSIQSVNESVTVARDELQQQINAVDQDVEAAKIALQQQIAAVDQEVDAAKADLQQQINSVSVLAGSLPYNKDKAYSINQGTLGADGKLYQALKAVPKNNPPPNATYWTDVGQAIVTAAGTAARVSKVETDVTTLDGKTTAQATQLNGLQASLTSTNQNVTTAQQAAEAANTLAGGKGKVIIQAAAPAAADRLAQNLWIDTTGNANTPKRWSGSAWVAVTDKAATDAAAAAASALALAQTKADATVVNNLTLRVSDAEGKLVAEGQRLDGMQTSLDGKATSAALQQVTSRVTATEGKNAAQDQQISSQSSAIVSLTDSVAKKAEVSTVQALSNLVNQQGQDLTAQGQALVSINAALPTLGGENLVYNPSFERQTDNNGMAQYWWYDSSSNVGSRTPSLVPSTLAAGVAQRLDVTDIPTNGWARVYLRASLKAIKVRPGAVYTASVYMRGTAGLRILAQVYSRDAAGANSVSWPGNRVDAAETWQRVSVTFTATDKTVDVWPAAIVYGGAGVTAGFIEVDQYQLEEGSQASGWRDNGQVEAGNQAATAAAVDVMSAKVIQQGADLASVSSKTTSLENSLTTTNGNVATAQQAAQAASDAAGAKGKVLYQSTAPAVADRLPQNLWIDTTGNANTPKRWNGSTWVAVSDKVATDAAAAAQSALNQVAQKADASVVSGLTTRVSDAEGKLSSHATRLDGMQTSIDGKASSQSLEQVTNRVTATEQKDAAQDQQLSSQSQALVSLTDTVSKKAEAAAVQALSNDVKQQGQTQSAQGKSLTDLNAKLLASQDNSPTKVYQSVFSDMAVDQWANLFGGPTASTVFSNEEGNTSGATIKVSGGAGNSTWWGASTRKIRFDPTRLYKLSIRFKQLTAGKGNPITYAGVDGFAEDGVTRINSSGANTKDSSHYVITAGRSHPIGEWMEFTTHVKGYTVGSEGGGAGAGTVADPKRLKTGIAWISPMLVAGYNNIGGELAVDYFLIEDVTEQAQIDAGATATNALAVRVEKNEQGLTSVSNQAVQLENSLTTTNQNVTNAQNAAQAASNLAGSKGKVIVQRETPAAADQLAQNLWIDITNGANTPKRWTTSGWLPVTDKVAVDAAAAAANALSEVAKKADASALQSLNSKVDQQGRDLTATSSNVVSLGSTIGRALDNSPTKVYQSVFSDMSMDQWVSTNSGAGATASYGAPAGISRGAALILNGGASNRAWWGASTRKIRFDPSRLYKLTVRVQQVLMGAGSPGTYAGVDCFAEDGVTRIATSGVNSVGSSHYVVLSNRKIPQGEWLIAEVYVKGHTTGSEGGGAGAGTLADPKRLKEGTAWFSPMLIAGYDNMGGQAIFDFFDIEDVTEQAQLDAGAAATSALGTRITQTEQGLTSASNQLTELNNNIGDVGGENLVFNPSFERADPGTPGMADGWWHDGTGSGIRTPTLVQSTLASGVAQRLDVSGLSPATWARAYVKSAGRFKPVPGKTYTASVYLRGTPGLRVLPGVYGTNEAGAGTESWGAARTDASESWVRLSVTFTPGPTTTKLFAAFVVYGGASVSGGYIEADRYQIEEGTRVTGWRDNGQVASAQQAATSAAVESLSSAVSQQAGTLSSVGSRTTSLENNLTTTNGNVTTAQQAADAANTLAGGKGKVIIQAAAPAVADRLPQNLWIDTTGNANTPKRWSGSAWVAVTDKAATDAAAAAQSALTQVATKASASSVDALTQRVTSNEGGLASQSSSILDLRNSVAAVQKAADASVGLDPAPGCTWQFDNGAEGWYGANATAVAGTGFLKVTATASNPQLQSAAAAIGLTGALFTRVRARITRRGGSGWRGTLYYATPGHGFSSTIYSTLPNPGLAIGDSAIVEWDMENLNSGGTDWVDSTISRLRLDLGAVSGDVFDVDWIVVGRVAPAASSRALSSVESTVTQQGSKLTAETLRIDGLYTAVGDANAAIQNEAKARVDGDGALSKQIQTTQASLGTTNAAVQQVATAQANMKGMLNAQYTLRVQVNNQYGVHHFAGFGIGINEQNGVVQSAFAVYSDQFILLNANGGGLSSPFSVVGGQTFIADAYIRSASIGNAKIADGAITAAKIGVAEIDTLRIRGNAVTVPVSANSPGNVLGVGVGQWQNLIAVGVQMDEAGFITAQYSGYQGFGSGIRKYMFQMDINGLVIAQGGGDWADGFPNLMGSIGVGPGYFVITVKWWGENSGVGVQNHTLYAMGTKR</sequence>
<dbReference type="InterPro" id="IPR036116">
    <property type="entry name" value="FN3_sf"/>
</dbReference>
<protein>
    <submittedName>
        <fullName evidence="6">DUF1983 domain-containing protein</fullName>
    </submittedName>
</protein>
<dbReference type="SUPFAM" id="SSF49785">
    <property type="entry name" value="Galactose-binding domain-like"/>
    <property type="match status" value="1"/>
</dbReference>
<feature type="domain" description="CBM-cenC" evidence="3">
    <location>
        <begin position="2075"/>
        <end position="2210"/>
    </location>
</feature>
<dbReference type="Pfam" id="PF09327">
    <property type="entry name" value="Phage_Tail_Tip"/>
    <property type="match status" value="1"/>
</dbReference>
<evidence type="ECO:0000256" key="2">
    <source>
        <dbReference type="SAM" id="Coils"/>
    </source>
</evidence>
<dbReference type="InterPro" id="IPR003305">
    <property type="entry name" value="CenC_carb-bd"/>
</dbReference>
<feature type="domain" description="Tip attachment protein J central straight fiber" evidence="4">
    <location>
        <begin position="2648"/>
        <end position="2755"/>
    </location>
</feature>
<feature type="domain" description="CBM-cenC" evidence="3">
    <location>
        <begin position="1052"/>
        <end position="1186"/>
    </location>
</feature>
<dbReference type="Gene3D" id="2.60.40.10">
    <property type="entry name" value="Immunoglobulins"/>
    <property type="match status" value="1"/>
</dbReference>
<dbReference type="Pfam" id="PF24489">
    <property type="entry name" value="Ig_J_second"/>
    <property type="match status" value="1"/>
</dbReference>
<evidence type="ECO:0000259" key="4">
    <source>
        <dbReference type="Pfam" id="PF09327"/>
    </source>
</evidence>
<dbReference type="InterPro" id="IPR053171">
    <property type="entry name" value="Viral_Tip_Attach_Protein"/>
</dbReference>
<name>A0A7W2QZM3_9PSED</name>
<dbReference type="Proteomes" id="UP000577346">
    <property type="component" value="Unassembled WGS sequence"/>
</dbReference>
<dbReference type="GO" id="GO:0016798">
    <property type="term" value="F:hydrolase activity, acting on glycosyl bonds"/>
    <property type="evidence" value="ECO:0007669"/>
    <property type="project" value="InterPro"/>
</dbReference>
<dbReference type="SUPFAM" id="SSF49265">
    <property type="entry name" value="Fibronectin type III"/>
    <property type="match status" value="1"/>
</dbReference>
<dbReference type="InterPro" id="IPR008979">
    <property type="entry name" value="Galactose-bd-like_sf"/>
</dbReference>
<proteinExistence type="predicted"/>
<dbReference type="EMBL" id="JACGDA010000018">
    <property type="protein sequence ID" value="MBA6148015.1"/>
    <property type="molecule type" value="Genomic_DNA"/>
</dbReference>